<evidence type="ECO:0000313" key="3">
    <source>
        <dbReference type="Proteomes" id="UP000030671"/>
    </source>
</evidence>
<feature type="compositionally biased region" description="Low complexity" evidence="1">
    <location>
        <begin position="481"/>
        <end position="494"/>
    </location>
</feature>
<feature type="region of interest" description="Disordered" evidence="1">
    <location>
        <begin position="1093"/>
        <end position="1112"/>
    </location>
</feature>
<feature type="compositionally biased region" description="Basic and acidic residues" evidence="1">
    <location>
        <begin position="538"/>
        <end position="559"/>
    </location>
</feature>
<feature type="region of interest" description="Disordered" evidence="1">
    <location>
        <begin position="614"/>
        <end position="635"/>
    </location>
</feature>
<dbReference type="KEGG" id="hir:HETIRDRAFT_482282"/>
<dbReference type="eggNOG" id="ENOG502SI0Y">
    <property type="taxonomic scope" value="Eukaryota"/>
</dbReference>
<feature type="region of interest" description="Disordered" evidence="1">
    <location>
        <begin position="1674"/>
        <end position="1712"/>
    </location>
</feature>
<gene>
    <name evidence="2" type="ORF">HETIRDRAFT_482282</name>
</gene>
<dbReference type="RefSeq" id="XP_009552953.1">
    <property type="nucleotide sequence ID" value="XM_009554658.1"/>
</dbReference>
<feature type="compositionally biased region" description="Low complexity" evidence="1">
    <location>
        <begin position="1093"/>
        <end position="1106"/>
    </location>
</feature>
<dbReference type="InParanoid" id="W4JPU5"/>
<reference evidence="2 3" key="1">
    <citation type="journal article" date="2012" name="New Phytol.">
        <title>Insight into trade-off between wood decay and parasitism from the genome of a fungal forest pathogen.</title>
        <authorList>
            <person name="Olson A."/>
            <person name="Aerts A."/>
            <person name="Asiegbu F."/>
            <person name="Belbahri L."/>
            <person name="Bouzid O."/>
            <person name="Broberg A."/>
            <person name="Canback B."/>
            <person name="Coutinho P.M."/>
            <person name="Cullen D."/>
            <person name="Dalman K."/>
            <person name="Deflorio G."/>
            <person name="van Diepen L.T."/>
            <person name="Dunand C."/>
            <person name="Duplessis S."/>
            <person name="Durling M."/>
            <person name="Gonthier P."/>
            <person name="Grimwood J."/>
            <person name="Fossdal C.G."/>
            <person name="Hansson D."/>
            <person name="Henrissat B."/>
            <person name="Hietala A."/>
            <person name="Himmelstrand K."/>
            <person name="Hoffmeister D."/>
            <person name="Hogberg N."/>
            <person name="James T.Y."/>
            <person name="Karlsson M."/>
            <person name="Kohler A."/>
            <person name="Kues U."/>
            <person name="Lee Y.H."/>
            <person name="Lin Y.C."/>
            <person name="Lind M."/>
            <person name="Lindquist E."/>
            <person name="Lombard V."/>
            <person name="Lucas S."/>
            <person name="Lunden K."/>
            <person name="Morin E."/>
            <person name="Murat C."/>
            <person name="Park J."/>
            <person name="Raffaello T."/>
            <person name="Rouze P."/>
            <person name="Salamov A."/>
            <person name="Schmutz J."/>
            <person name="Solheim H."/>
            <person name="Stahlberg J."/>
            <person name="Velez H."/>
            <person name="de Vries R.P."/>
            <person name="Wiebenga A."/>
            <person name="Woodward S."/>
            <person name="Yakovlev I."/>
            <person name="Garbelotto M."/>
            <person name="Martin F."/>
            <person name="Grigoriev I.V."/>
            <person name="Stenlid J."/>
        </authorList>
    </citation>
    <scope>NUCLEOTIDE SEQUENCE [LARGE SCALE GENOMIC DNA]</scope>
    <source>
        <strain evidence="2 3">TC 32-1</strain>
    </source>
</reference>
<feature type="region of interest" description="Disordered" evidence="1">
    <location>
        <begin position="1932"/>
        <end position="2005"/>
    </location>
</feature>
<feature type="region of interest" description="Disordered" evidence="1">
    <location>
        <begin position="1129"/>
        <end position="1172"/>
    </location>
</feature>
<feature type="region of interest" description="Disordered" evidence="1">
    <location>
        <begin position="1854"/>
        <end position="1881"/>
    </location>
</feature>
<feature type="compositionally biased region" description="Low complexity" evidence="1">
    <location>
        <begin position="1699"/>
        <end position="1712"/>
    </location>
</feature>
<feature type="compositionally biased region" description="Basic and acidic residues" evidence="1">
    <location>
        <begin position="510"/>
        <end position="529"/>
    </location>
</feature>
<feature type="region of interest" description="Disordered" evidence="1">
    <location>
        <begin position="956"/>
        <end position="987"/>
    </location>
</feature>
<feature type="region of interest" description="Disordered" evidence="1">
    <location>
        <begin position="453"/>
        <end position="588"/>
    </location>
</feature>
<dbReference type="GeneID" id="20678021"/>
<evidence type="ECO:0000313" key="2">
    <source>
        <dbReference type="EMBL" id="ETW75553.1"/>
    </source>
</evidence>
<feature type="compositionally biased region" description="Basic and acidic residues" evidence="1">
    <location>
        <begin position="349"/>
        <end position="359"/>
    </location>
</feature>
<feature type="compositionally biased region" description="Polar residues" evidence="1">
    <location>
        <begin position="461"/>
        <end position="480"/>
    </location>
</feature>
<evidence type="ECO:0000256" key="1">
    <source>
        <dbReference type="SAM" id="MobiDB-lite"/>
    </source>
</evidence>
<feature type="compositionally biased region" description="Basic residues" evidence="1">
    <location>
        <begin position="1986"/>
        <end position="1996"/>
    </location>
</feature>
<dbReference type="STRING" id="747525.W4JPU5"/>
<feature type="compositionally biased region" description="Low complexity" evidence="1">
    <location>
        <begin position="572"/>
        <end position="587"/>
    </location>
</feature>
<feature type="region of interest" description="Disordered" evidence="1">
    <location>
        <begin position="1"/>
        <end position="40"/>
    </location>
</feature>
<feature type="compositionally biased region" description="Pro residues" evidence="1">
    <location>
        <begin position="963"/>
        <end position="980"/>
    </location>
</feature>
<keyword evidence="3" id="KW-1185">Reference proteome</keyword>
<dbReference type="HOGENOM" id="CLU_000458_0_0_1"/>
<dbReference type="Proteomes" id="UP000030671">
    <property type="component" value="Unassembled WGS sequence"/>
</dbReference>
<dbReference type="OrthoDB" id="2563277at2759"/>
<feature type="region of interest" description="Disordered" evidence="1">
    <location>
        <begin position="1731"/>
        <end position="1759"/>
    </location>
</feature>
<dbReference type="EMBL" id="KI925466">
    <property type="protein sequence ID" value="ETW75553.1"/>
    <property type="molecule type" value="Genomic_DNA"/>
</dbReference>
<name>W4JPU5_HETIT</name>
<feature type="compositionally biased region" description="Basic residues" evidence="1">
    <location>
        <begin position="1736"/>
        <end position="1751"/>
    </location>
</feature>
<feature type="region of interest" description="Disordered" evidence="1">
    <location>
        <begin position="333"/>
        <end position="391"/>
    </location>
</feature>
<organism evidence="2 3">
    <name type="scientific">Heterobasidion irregulare (strain TC 32-1)</name>
    <dbReference type="NCBI Taxonomy" id="747525"/>
    <lineage>
        <taxon>Eukaryota</taxon>
        <taxon>Fungi</taxon>
        <taxon>Dikarya</taxon>
        <taxon>Basidiomycota</taxon>
        <taxon>Agaricomycotina</taxon>
        <taxon>Agaricomycetes</taxon>
        <taxon>Russulales</taxon>
        <taxon>Bondarzewiaceae</taxon>
        <taxon>Heterobasidion</taxon>
        <taxon>Heterobasidion annosum species complex</taxon>
    </lineage>
</organism>
<sequence length="2005" mass="215672">MRDTLPLLSRVPRASDPSRARSPSPALSNTETTPPPIPTIRLISATPAATGSATSPNTSIVNTTFASSFVNVPAVSSPLAPKGEDKGSAKRRLVPKKSKLSLLVGGSMNGSNKTKGRANKDLSDVVRRVGGSASTSRGGFEIYVDPTNDPEIGEILMVKKKKSRAALDGMKWGPLGEVTNVPSAPKENGKPSAGNLLKVKTEEKEKWWSIGRGRKDSKEKAKDKSRGRSASRGHPMNPVENENTVPRGRFNSLDSGVLLSSPPAEVPTFGTVSSANIPQVPTIPSSIPNTPIDGTSPTFLAPPPGVPNTGTGSIAIRAMRSMRSMARISSWAQLKPTEKEMASIPALPKKKEKEKEKPESKKKKKKEKEERAQTVRYSGSSFEAGAPTSPEAMTFREAITFQEAMTIREAEAQVQTHTLTKRKQSILGLGLPTAIKFGTVRPASTASSVGAQTAAGASRLSVGSSISPTTNGRGRSASTLSAGSSLRPMSMSSRGSGGSGKSSSSAASVRWDEEGLETVKERRKAERGGVETASGVENKNKDAEGQKAKDTHRTSESRRRAALADIFPEQMSRPSSQVSASTTSSVPMPHPIVTVEEATVDGHSVDQDALSYQTPVRRARARPVSEQMLGRSRPKAICDDDGDGVLSILDAATNDLASLINRLDLQATPATPDGSPLRLPPYVSSRLGGSMRANASPRSNGSPIKKLAAVAGSSVNPGLLTSMASVTSLRPYAQSRTRTLISGAVPSAGRGAIGKQIAPWPISPTKPSPKRTRKPSVPSFRQTHKRTLSPAPQPEEPIVFQPLRPAKPKGPVGLMAATPSPPPASAFLTPLGNAEPSTPSSRTFGSIPFKMSGPIFMAERDEAPTPTPVFRRPTNGEDRPLVLKSSVASMQQSLPRVTLSPEAKKGLGMAGTLGGFLGSLGEAGNDADSDIPDELQAILSSQEDGDTDCFDDTLSFRPDIASKPPPSPGLPPASPLPTPEPSFLEPESPIAPVFHAQLIDDGDNYIDIDGSDSSDDDTKKSFDFTGELRALNESGASERRSFVEQLENAFRTPAKFALDQLGHFNSILDIEIPPVPPLPSQFVEHSMLSIAASSPSSDSSVAEQPSGILTPDITELRQDVDDSLMYELSPPKRRVSNVSKPSDGQLDVNFRFGGKRSTSNSTLSSDDKPLTLSDIIPSPAHARRISMSLSVEEDSSVLKSIFAQAADFAQPLPRRRVNSDSSSKRFLRDQSRADQSFSYHSKASSQTSFSGLESFGEVRRGFEFSSNRPAFYPPPSSSGRGHNKDQSVFSIASVSSYGDVINPGSHDPFDYGVPALPNRYSYDDMSLTMSTIDDTFDFINRDNRRKRVDSDASSFYFRIPGRNQMLQPLKRGHRQRDSVMSVASIAPPVSLYNRSFGVHRRNDSASSASSVAQAYAMYGTAGVRASWASHRQDYSIDSVMSDMSAMRLERPGLGDKMLESAAHDYGMPLTAISASPPESVAGDWIGNKTSYDSIIDDERRFSTDDSIFQKTGYRSSADSESLFGQDQSYPSRGLFQPGQFRPLSMMSMEQSVHGPTREDDTMITMLDGAHVRRLSIGSAVEGSPCFRVGKRKPGSVRGPQRAVDIKQEVLNDSPTKARLVETPSIASASIYQFGGERMIMARKGLLERQSLEESALIAGGQDLSCTFLAGPVFGRPGHSPSPRSSTYTDSSGAETPPLSISDGSSQSSGSQSSIDIAKLNAILTNIAHPMAGHARNPIRTRARGQGHRRRLSQVDPSRSSVYETIQEENVSAQNTPAPPRTLPPRTMLSPVRDDVVVVKADTESGYWNDDRGFLALRKYFALRDEAHVTVEETFEPPAHTAGIQAMLEHSQQTYGPLSSELRPRRIRSRTHSRPSPYPRAVERSPVFDHSIEHSSPVPVAPPLQDRTANHNIANVEVSPFVPAKNDLKSIVGLPPRPRVGSNARRTALGWTKRSTGRENKESKGKENKENVSYGSIATPGETLRLSRPRPRGRPIPHARPQAIRA</sequence>
<proteinExistence type="predicted"/>
<feature type="region of interest" description="Disordered" evidence="1">
    <location>
        <begin position="178"/>
        <end position="256"/>
    </location>
</feature>
<accession>W4JPU5</accession>
<feature type="compositionally biased region" description="Low complexity" evidence="1">
    <location>
        <begin position="9"/>
        <end position="32"/>
    </location>
</feature>
<feature type="compositionally biased region" description="Basic and acidic residues" evidence="1">
    <location>
        <begin position="1955"/>
        <end position="1969"/>
    </location>
</feature>
<feature type="compositionally biased region" description="Low complexity" evidence="1">
    <location>
        <begin position="1674"/>
        <end position="1685"/>
    </location>
</feature>
<feature type="compositionally biased region" description="Basic and acidic residues" evidence="1">
    <location>
        <begin position="199"/>
        <end position="226"/>
    </location>
</feature>
<protein>
    <submittedName>
        <fullName evidence="2">Uncharacterized protein</fullName>
    </submittedName>
</protein>
<feature type="region of interest" description="Disordered" evidence="1">
    <location>
        <begin position="755"/>
        <end position="797"/>
    </location>
</feature>